<proteinExistence type="predicted"/>
<keyword evidence="2" id="KW-1185">Reference proteome</keyword>
<evidence type="ECO:0000313" key="1">
    <source>
        <dbReference type="EMBL" id="KRQ99286.1"/>
    </source>
</evidence>
<dbReference type="RefSeq" id="WP_057853938.1">
    <property type="nucleotide sequence ID" value="NZ_LLXX01000173.1"/>
</dbReference>
<reference evidence="1 2" key="1">
    <citation type="submission" date="2014-03" db="EMBL/GenBank/DDBJ databases">
        <title>Bradyrhizobium valentinum sp. nov., isolated from effective nodules of Lupinus mariae-josephae, a lupine endemic of basic-lime soils in Eastern Spain.</title>
        <authorList>
            <person name="Duran D."/>
            <person name="Rey L."/>
            <person name="Navarro A."/>
            <person name="Busquets A."/>
            <person name="Imperial J."/>
            <person name="Ruiz-Argueso T."/>
        </authorList>
    </citation>
    <scope>NUCLEOTIDE SEQUENCE [LARGE SCALE GENOMIC DNA]</scope>
    <source>
        <strain evidence="1 2">LmjM3</strain>
    </source>
</reference>
<accession>A0A0R3KUN7</accession>
<dbReference type="EMBL" id="LLXX01000173">
    <property type="protein sequence ID" value="KRQ99286.1"/>
    <property type="molecule type" value="Genomic_DNA"/>
</dbReference>
<sequence length="520" mass="55316">MAVNPNFGFSFIREANEPAPPSNAIMSVVGLCGPATKKATVDQTEFDAAFPLNVPVMFTSTDATAQLIEPTSRIGDALSAINSQLGRMQRSARVIYVRTEEDADADATKRYWNTVSNIIGNSVGGTGIWAFKRAGAVCGAYPRLVCVPGFTDRMPNGVASITVTAPGANYNGQPTVSAAGANGSGFVGEVVLGTGADAGKVMSIRVLSPGNYTAPPVLTIEPQDGEDGNGDPFTGAGATATATLDALANPIAATLPAVLNSYLGVAVIDAPPSTEAAALDYRETLSSNRLIIVDPDVKVLENGVVVHKPASPRIIGVAVRRDFEYEGRPFHSWANQPIYGIVGPGRNIEFSLTDGATEGQDLLGHQIGPIVRGETGDDFAIAEGGFVFVGYENVGEDAVWQQYHKVRGRDFIELTVLRTLRYYLGKFNLTTHTIQTVVNVVGNLLNIAQSKGDILGYLCRFDPDQNNPDDLRTGKIYVDARFEEAPMFRLATILSRPHRPALEQTIATLTASTVLTEAVQ</sequence>
<comment type="caution">
    <text evidence="1">The sequence shown here is derived from an EMBL/GenBank/DDBJ whole genome shotgun (WGS) entry which is preliminary data.</text>
</comment>
<dbReference type="AlphaFoldDB" id="A0A0R3KUN7"/>
<dbReference type="PANTHER" id="PTHR35861:SF1">
    <property type="entry name" value="PHAGE TAIL SHEATH PROTEIN"/>
    <property type="match status" value="1"/>
</dbReference>
<dbReference type="InterPro" id="IPR052042">
    <property type="entry name" value="Tail_sheath_structural"/>
</dbReference>
<evidence type="ECO:0008006" key="3">
    <source>
        <dbReference type="Google" id="ProtNLM"/>
    </source>
</evidence>
<protein>
    <recommendedName>
        <fullName evidence="3">Phage tail protein</fullName>
    </recommendedName>
</protein>
<organism evidence="1 2">
    <name type="scientific">Bradyrhizobium valentinum</name>
    <dbReference type="NCBI Taxonomy" id="1518501"/>
    <lineage>
        <taxon>Bacteria</taxon>
        <taxon>Pseudomonadati</taxon>
        <taxon>Pseudomonadota</taxon>
        <taxon>Alphaproteobacteria</taxon>
        <taxon>Hyphomicrobiales</taxon>
        <taxon>Nitrobacteraceae</taxon>
        <taxon>Bradyrhizobium</taxon>
    </lineage>
</organism>
<name>A0A0R3KUN7_9BRAD</name>
<dbReference type="Proteomes" id="UP000051913">
    <property type="component" value="Unassembled WGS sequence"/>
</dbReference>
<gene>
    <name evidence="1" type="ORF">CP49_11865</name>
</gene>
<dbReference type="PANTHER" id="PTHR35861">
    <property type="match status" value="1"/>
</dbReference>
<evidence type="ECO:0000313" key="2">
    <source>
        <dbReference type="Proteomes" id="UP000051913"/>
    </source>
</evidence>